<dbReference type="PROSITE" id="PS50075">
    <property type="entry name" value="CARRIER"/>
    <property type="match status" value="1"/>
</dbReference>
<dbReference type="EMBL" id="PCDP01000062">
    <property type="protein sequence ID" value="PZM09000.1"/>
    <property type="molecule type" value="Genomic_DNA"/>
</dbReference>
<dbReference type="Pfam" id="PF00501">
    <property type="entry name" value="AMP-binding"/>
    <property type="match status" value="1"/>
</dbReference>
<reference evidence="7 8" key="1">
    <citation type="journal article" date="2018" name="Sci. Rep.">
        <title>Rhizobium tumorigenes sp. nov., a novel plant tumorigenic bacterium isolated from cane gall tumors on thornless blackberry.</title>
        <authorList>
            <person name="Kuzmanovi N."/>
            <person name="Smalla K."/>
            <person name="Gronow S."/>
            <person name="PuBawska J."/>
        </authorList>
    </citation>
    <scope>NUCLEOTIDE SEQUENCE [LARGE SCALE GENOMIC DNA]</scope>
    <source>
        <strain evidence="7 8">CCBAU 85046</strain>
    </source>
</reference>
<dbReference type="PROSITE" id="PS00455">
    <property type="entry name" value="AMP_BINDING"/>
    <property type="match status" value="1"/>
</dbReference>
<evidence type="ECO:0000256" key="4">
    <source>
        <dbReference type="ARBA" id="ARBA00022723"/>
    </source>
</evidence>
<dbReference type="OrthoDB" id="9803968at2"/>
<dbReference type="Gene3D" id="1.10.1200.10">
    <property type="entry name" value="ACP-like"/>
    <property type="match status" value="1"/>
</dbReference>
<evidence type="ECO:0000313" key="7">
    <source>
        <dbReference type="EMBL" id="PZM09000.1"/>
    </source>
</evidence>
<dbReference type="InterPro" id="IPR045851">
    <property type="entry name" value="AMP-bd_C_sf"/>
</dbReference>
<evidence type="ECO:0000259" key="6">
    <source>
        <dbReference type="PROSITE" id="PS50075"/>
    </source>
</evidence>
<dbReference type="FunFam" id="3.40.50.980:FF:000002">
    <property type="entry name" value="Enterobactin synthetase component F"/>
    <property type="match status" value="1"/>
</dbReference>
<dbReference type="Gene3D" id="3.40.50.12780">
    <property type="entry name" value="N-terminal domain of ligase-like"/>
    <property type="match status" value="1"/>
</dbReference>
<comment type="cofactor">
    <cofactor evidence="1">
        <name>pantetheine 4'-phosphate</name>
        <dbReference type="ChEBI" id="CHEBI:47942"/>
    </cofactor>
</comment>
<dbReference type="InterPro" id="IPR000873">
    <property type="entry name" value="AMP-dep_synth/lig_dom"/>
</dbReference>
<dbReference type="GO" id="GO:0043041">
    <property type="term" value="P:amino acid activation for nonribosomal peptide biosynthetic process"/>
    <property type="evidence" value="ECO:0007669"/>
    <property type="project" value="TreeGrafter"/>
</dbReference>
<dbReference type="CDD" id="cd17643">
    <property type="entry name" value="A_NRPS_Cytc1-like"/>
    <property type="match status" value="1"/>
</dbReference>
<dbReference type="GO" id="GO:0046872">
    <property type="term" value="F:metal ion binding"/>
    <property type="evidence" value="ECO:0007669"/>
    <property type="project" value="UniProtKB-KW"/>
</dbReference>
<evidence type="ECO:0000256" key="3">
    <source>
        <dbReference type="ARBA" id="ARBA00022553"/>
    </source>
</evidence>
<dbReference type="Gene3D" id="3.30.300.30">
    <property type="match status" value="1"/>
</dbReference>
<dbReference type="FunFam" id="3.40.50.980:FF:000001">
    <property type="entry name" value="Non-ribosomal peptide synthetase"/>
    <property type="match status" value="1"/>
</dbReference>
<dbReference type="Pfam" id="PF13193">
    <property type="entry name" value="AMP-binding_C"/>
    <property type="match status" value="1"/>
</dbReference>
<dbReference type="PANTHER" id="PTHR45527">
    <property type="entry name" value="NONRIBOSOMAL PEPTIDE SYNTHETASE"/>
    <property type="match status" value="1"/>
</dbReference>
<keyword evidence="4" id="KW-0479">Metal-binding</keyword>
<evidence type="ECO:0000256" key="1">
    <source>
        <dbReference type="ARBA" id="ARBA00001957"/>
    </source>
</evidence>
<evidence type="ECO:0000256" key="2">
    <source>
        <dbReference type="ARBA" id="ARBA00022450"/>
    </source>
</evidence>
<dbReference type="InterPro" id="IPR020845">
    <property type="entry name" value="AMP-binding_CS"/>
</dbReference>
<feature type="domain" description="Carrier" evidence="6">
    <location>
        <begin position="549"/>
        <end position="624"/>
    </location>
</feature>
<dbReference type="InterPro" id="IPR042099">
    <property type="entry name" value="ANL_N_sf"/>
</dbReference>
<evidence type="ECO:0000313" key="8">
    <source>
        <dbReference type="Proteomes" id="UP000248925"/>
    </source>
</evidence>
<keyword evidence="8" id="KW-1185">Reference proteome</keyword>
<dbReference type="InterPro" id="IPR036736">
    <property type="entry name" value="ACP-like_sf"/>
</dbReference>
<keyword evidence="3" id="KW-0597">Phosphoprotein</keyword>
<dbReference type="FunFam" id="3.30.300.30:FF:000010">
    <property type="entry name" value="Enterobactin synthetase component F"/>
    <property type="match status" value="1"/>
</dbReference>
<dbReference type="GO" id="GO:0005829">
    <property type="term" value="C:cytosol"/>
    <property type="evidence" value="ECO:0007669"/>
    <property type="project" value="TreeGrafter"/>
</dbReference>
<dbReference type="GO" id="GO:0044550">
    <property type="term" value="P:secondary metabolite biosynthetic process"/>
    <property type="evidence" value="ECO:0007669"/>
    <property type="project" value="UniProtKB-ARBA"/>
</dbReference>
<proteinExistence type="predicted"/>
<dbReference type="InterPro" id="IPR010071">
    <property type="entry name" value="AA_adenyl_dom"/>
</dbReference>
<protein>
    <recommendedName>
        <fullName evidence="6">Carrier domain-containing protein</fullName>
    </recommendedName>
</protein>
<dbReference type="SUPFAM" id="SSF56801">
    <property type="entry name" value="Acetyl-CoA synthetase-like"/>
    <property type="match status" value="1"/>
</dbReference>
<dbReference type="Proteomes" id="UP000248925">
    <property type="component" value="Unassembled WGS sequence"/>
</dbReference>
<dbReference type="Pfam" id="PF00550">
    <property type="entry name" value="PP-binding"/>
    <property type="match status" value="1"/>
</dbReference>
<dbReference type="InterPro" id="IPR009081">
    <property type="entry name" value="PP-bd_ACP"/>
</dbReference>
<keyword evidence="2" id="KW-0596">Phosphopantetheine</keyword>
<name>A0A2W4EBU5_9HYPH</name>
<dbReference type="GO" id="GO:0031177">
    <property type="term" value="F:phosphopantetheine binding"/>
    <property type="evidence" value="ECO:0007669"/>
    <property type="project" value="TreeGrafter"/>
</dbReference>
<comment type="caution">
    <text evidence="7">The sequence shown here is derived from an EMBL/GenBank/DDBJ whole genome shotgun (WGS) entry which is preliminary data.</text>
</comment>
<gene>
    <name evidence="7" type="ORF">CPY51_27205</name>
</gene>
<dbReference type="PANTHER" id="PTHR45527:SF14">
    <property type="entry name" value="PLIPASTATIN SYNTHASE SUBUNIT B"/>
    <property type="match status" value="1"/>
</dbReference>
<feature type="region of interest" description="Disordered" evidence="5">
    <location>
        <begin position="622"/>
        <end position="655"/>
    </location>
</feature>
<dbReference type="AlphaFoldDB" id="A0A2W4EBU5"/>
<dbReference type="InterPro" id="IPR025110">
    <property type="entry name" value="AMP-bd_C"/>
</dbReference>
<organism evidence="7 8">
    <name type="scientific">Rhizobium tubonense</name>
    <dbReference type="NCBI Taxonomy" id="484088"/>
    <lineage>
        <taxon>Bacteria</taxon>
        <taxon>Pseudomonadati</taxon>
        <taxon>Pseudomonadota</taxon>
        <taxon>Alphaproteobacteria</taxon>
        <taxon>Hyphomicrobiales</taxon>
        <taxon>Rhizobiaceae</taxon>
        <taxon>Rhizobium/Agrobacterium group</taxon>
        <taxon>Rhizobium</taxon>
    </lineage>
</organism>
<evidence type="ECO:0000256" key="5">
    <source>
        <dbReference type="SAM" id="MobiDB-lite"/>
    </source>
</evidence>
<dbReference type="NCBIfam" id="TIGR01733">
    <property type="entry name" value="AA-adenyl-dom"/>
    <property type="match status" value="1"/>
</dbReference>
<sequence>MPASGLQGKSACGSSRFHGVCMNIANRIVADVPIHMLIAEQAALHKHRMAVTCDGISITYGELNMRANRLAHRLQRLGAGPETLVAIGLERSIDMVVGLLGILKSGAGYLPLDPSYPRERLEFTFDDARPIALVTTSTSRSSLPGNNMPIILLDTDRQSLEQEPAGEPEINADLDALAYVIYTSGSTGRPKGCEVTHRNVARLFTETEHWFGFGSDDVWTFFHSHAFDFSVWEIWGALAYGGRVVVVPYLISRSPSEFLNLLVSEKVTVLNQTPSAFRTLIDADRRAALPAGSLSLRYIVFGGEALELQMLRPWFERHGDAKPRLINMYGITETTVHVTYRRIEWSDVEQGRGSVIGSPIPDLGIHVLDDARMPVAVGEIGEMYVGGGGVCRGYLNRPELTAERFIDWGPVGGSPRQRLYKTGDLARRLPDDDLEYLGRSDHQVKIRGFRIETGEIESLLAKHHGVNACAVIARTDGPGGEARLVAYVVPSETPATSSQLREYLSRSLPDFMLPSAVVDMAALPMTENGKLDRKALPAPAHLSAPIVPDARDALEQQIAAIWSRALGVPDVSISTNFFDQGGTSLQMFAVLSDMQQRVHPQLQMNDLFERPNIKALASFIRGNATPQRAAPDGGQPRARQQAEALARMKQRRQVP</sequence>
<dbReference type="SUPFAM" id="SSF47336">
    <property type="entry name" value="ACP-like"/>
    <property type="match status" value="1"/>
</dbReference>
<accession>A0A2W4EBU5</accession>
<dbReference type="FunFam" id="3.40.50.12780:FF:000012">
    <property type="entry name" value="Non-ribosomal peptide synthetase"/>
    <property type="match status" value="1"/>
</dbReference>